<dbReference type="Gene3D" id="3.40.640.10">
    <property type="entry name" value="Type I PLP-dependent aspartate aminotransferase-like (Major domain)"/>
    <property type="match status" value="1"/>
</dbReference>
<feature type="domain" description="Aminotransferase class V" evidence="1">
    <location>
        <begin position="86"/>
        <end position="293"/>
    </location>
</feature>
<evidence type="ECO:0000313" key="2">
    <source>
        <dbReference type="EMBL" id="CAB5021322.1"/>
    </source>
</evidence>
<dbReference type="InterPro" id="IPR015422">
    <property type="entry name" value="PyrdxlP-dep_Trfase_small"/>
</dbReference>
<evidence type="ECO:0000259" key="1">
    <source>
        <dbReference type="Pfam" id="PF00266"/>
    </source>
</evidence>
<accession>A0A6J7R2T2</accession>
<proteinExistence type="predicted"/>
<sequence length="368" mass="39163">MHPRASEQFDPRATPYLDTASYGLPPASTIEVLEDALRTWQRGTADWIRDWDPAGDRCRPLAAQLLGSRPEEVALLPAVSVGVGVALSMLSPGDEILIPDDEFASVLLPALVAAERGGLRVRRVPFAALADSIHIDTALVMTSHVRSNDGGVQDLGVLAARAHDVGAKVLVDATHSAGILPIDASDLGLDVVLAAAYKHLLCPRGVALMSVASDLTSSLAPWAASWRSAGEPYDHYYGGDLSVLAATAARFDVSLAWHAWIGAEKSLEFLCSVPMAERTGWCVGLADHLAARLGLTPTGSSILAIPLVRPERARAALKEVGITTSGRGPRIRASFHLYNDMSEANLIAEVIQPFVDSRDSHQLGVRTP</sequence>
<dbReference type="PANTHER" id="PTHR43586:SF21">
    <property type="entry name" value="PYRIDOXAL PHOSPHATE (PLP)-DEPENDENT ASPARTATE AMINOTRANSFERASE SUPERFAMILY"/>
    <property type="match status" value="1"/>
</dbReference>
<protein>
    <submittedName>
        <fullName evidence="2">Unannotated protein</fullName>
    </submittedName>
</protein>
<name>A0A6J7R2T2_9ZZZZ</name>
<organism evidence="2">
    <name type="scientific">freshwater metagenome</name>
    <dbReference type="NCBI Taxonomy" id="449393"/>
    <lineage>
        <taxon>unclassified sequences</taxon>
        <taxon>metagenomes</taxon>
        <taxon>ecological metagenomes</taxon>
    </lineage>
</organism>
<dbReference type="SUPFAM" id="SSF53383">
    <property type="entry name" value="PLP-dependent transferases"/>
    <property type="match status" value="1"/>
</dbReference>
<dbReference type="InterPro" id="IPR015424">
    <property type="entry name" value="PyrdxlP-dep_Trfase"/>
</dbReference>
<dbReference type="EMBL" id="CAFBPU010000004">
    <property type="protein sequence ID" value="CAB5021322.1"/>
    <property type="molecule type" value="Genomic_DNA"/>
</dbReference>
<reference evidence="2" key="1">
    <citation type="submission" date="2020-05" db="EMBL/GenBank/DDBJ databases">
        <authorList>
            <person name="Chiriac C."/>
            <person name="Salcher M."/>
            <person name="Ghai R."/>
            <person name="Kavagutti S V."/>
        </authorList>
    </citation>
    <scope>NUCLEOTIDE SEQUENCE</scope>
</reference>
<dbReference type="Gene3D" id="3.90.1150.10">
    <property type="entry name" value="Aspartate Aminotransferase, domain 1"/>
    <property type="match status" value="1"/>
</dbReference>
<dbReference type="AlphaFoldDB" id="A0A6J7R2T2"/>
<gene>
    <name evidence="2" type="ORF">UFOPK4150_00263</name>
</gene>
<dbReference type="InterPro" id="IPR000192">
    <property type="entry name" value="Aminotrans_V_dom"/>
</dbReference>
<dbReference type="Pfam" id="PF00266">
    <property type="entry name" value="Aminotran_5"/>
    <property type="match status" value="1"/>
</dbReference>
<dbReference type="InterPro" id="IPR015421">
    <property type="entry name" value="PyrdxlP-dep_Trfase_major"/>
</dbReference>
<dbReference type="PANTHER" id="PTHR43586">
    <property type="entry name" value="CYSTEINE DESULFURASE"/>
    <property type="match status" value="1"/>
</dbReference>